<reference evidence="2" key="1">
    <citation type="journal article" date="2008" name="Nat. Genet.">
        <title>The Pristionchus pacificus genome provides a unique perspective on nematode lifestyle and parasitism.</title>
        <authorList>
            <person name="Dieterich C."/>
            <person name="Clifton S.W."/>
            <person name="Schuster L.N."/>
            <person name="Chinwalla A."/>
            <person name="Delehaunty K."/>
            <person name="Dinkelacker I."/>
            <person name="Fulton L."/>
            <person name="Fulton R."/>
            <person name="Godfrey J."/>
            <person name="Minx P."/>
            <person name="Mitreva M."/>
            <person name="Roeseler W."/>
            <person name="Tian H."/>
            <person name="Witte H."/>
            <person name="Yang S.P."/>
            <person name="Wilson R.K."/>
            <person name="Sommer R.J."/>
        </authorList>
    </citation>
    <scope>NUCLEOTIDE SEQUENCE [LARGE SCALE GENOMIC DNA]</scope>
    <source>
        <strain evidence="2">PS312</strain>
    </source>
</reference>
<name>A0A2A6CV20_PRIPA</name>
<evidence type="ECO:0000313" key="2">
    <source>
        <dbReference type="Proteomes" id="UP000005239"/>
    </source>
</evidence>
<reference evidence="1" key="2">
    <citation type="submission" date="2022-06" db="UniProtKB">
        <authorList>
            <consortium name="EnsemblMetazoa"/>
        </authorList>
    </citation>
    <scope>IDENTIFICATION</scope>
    <source>
        <strain evidence="1">PS312</strain>
    </source>
</reference>
<sequence length="253" mass="28316">MMTGYTKRTRNGPVRLKDGLRIAACIATLIAAGLIGATRVSEVQLLSVIGFKLLMTIAMLSYIQVLTHPGFQEGFPRCTNREFPKYNRVLITMTALTLLSMVGSILYCLAFSSAFSPFPIIACFFFFQAMAVIPSSIMFRMCIPFLCNSSTLTAALISVEATTDNCAFEEALTIGAILNLALAYYFLRVWIFQTDMKAKLEATAKRIDEEDRASAQRHRDYMRQMDLLRQRQAARVQQMRIANFFRGPSIPGG</sequence>
<dbReference type="AlphaFoldDB" id="A0A2A6CV20"/>
<dbReference type="EnsemblMetazoa" id="PPA20331.1">
    <property type="protein sequence ID" value="PPA20331.1"/>
    <property type="gene ID" value="WBGene00109885"/>
</dbReference>
<keyword evidence="2" id="KW-1185">Reference proteome</keyword>
<evidence type="ECO:0000313" key="1">
    <source>
        <dbReference type="EnsemblMetazoa" id="PPA20331.1"/>
    </source>
</evidence>
<accession>A0A8R1YER3</accession>
<dbReference type="Proteomes" id="UP000005239">
    <property type="component" value="Unassembled WGS sequence"/>
</dbReference>
<proteinExistence type="predicted"/>
<protein>
    <submittedName>
        <fullName evidence="1">Uncharacterized protein</fullName>
    </submittedName>
</protein>
<accession>A0A2A6CV20</accession>
<gene>
    <name evidence="1" type="primary">WBGene00109885</name>
</gene>
<organism evidence="1 2">
    <name type="scientific">Pristionchus pacificus</name>
    <name type="common">Parasitic nematode worm</name>
    <dbReference type="NCBI Taxonomy" id="54126"/>
    <lineage>
        <taxon>Eukaryota</taxon>
        <taxon>Metazoa</taxon>
        <taxon>Ecdysozoa</taxon>
        <taxon>Nematoda</taxon>
        <taxon>Chromadorea</taxon>
        <taxon>Rhabditida</taxon>
        <taxon>Rhabditina</taxon>
        <taxon>Diplogasteromorpha</taxon>
        <taxon>Diplogasteroidea</taxon>
        <taxon>Neodiplogasteridae</taxon>
        <taxon>Pristionchus</taxon>
    </lineage>
</organism>